<dbReference type="AlphaFoldDB" id="A0A1J4SEH1"/>
<accession>A0A1J4SEH1</accession>
<evidence type="ECO:0000313" key="1">
    <source>
        <dbReference type="EMBL" id="OIN97688.1"/>
    </source>
</evidence>
<proteinExistence type="predicted"/>
<protein>
    <submittedName>
        <fullName evidence="1">Uncharacterized protein</fullName>
    </submittedName>
</protein>
<sequence length="68" mass="8480">MNIKIVMEEEMKEKKVLGETYEPGKPEGPYNWRKKIKERTEMMKYLKENERYWYSKDWYGSERRKNPA</sequence>
<evidence type="ECO:0000313" key="2">
    <source>
        <dbReference type="Proteomes" id="UP000182278"/>
    </source>
</evidence>
<organism evidence="1 2">
    <name type="scientific">Candidatus Desantisbacteria bacterium CG1_02_38_46</name>
    <dbReference type="NCBI Taxonomy" id="1817893"/>
    <lineage>
        <taxon>Bacteria</taxon>
        <taxon>Candidatus Desantisiibacteriota</taxon>
    </lineage>
</organism>
<name>A0A1J4SEH1_9BACT</name>
<gene>
    <name evidence="1" type="ORF">AUJ66_02420</name>
</gene>
<comment type="caution">
    <text evidence="1">The sequence shown here is derived from an EMBL/GenBank/DDBJ whole genome shotgun (WGS) entry which is preliminary data.</text>
</comment>
<dbReference type="EMBL" id="MNUO01000038">
    <property type="protein sequence ID" value="OIN97688.1"/>
    <property type="molecule type" value="Genomic_DNA"/>
</dbReference>
<dbReference type="Proteomes" id="UP000182278">
    <property type="component" value="Unassembled WGS sequence"/>
</dbReference>
<dbReference type="STRING" id="1817893.AUJ66_02420"/>
<reference evidence="1 2" key="1">
    <citation type="journal article" date="2016" name="Environ. Microbiol.">
        <title>Genomic resolution of a cold subsurface aquifer community provides metabolic insights for novel microbes adapted to high CO concentrations.</title>
        <authorList>
            <person name="Probst A.J."/>
            <person name="Castelle C.J."/>
            <person name="Singh A."/>
            <person name="Brown C.T."/>
            <person name="Anantharaman K."/>
            <person name="Sharon I."/>
            <person name="Hug L.A."/>
            <person name="Burstein D."/>
            <person name="Emerson J.B."/>
            <person name="Thomas B.C."/>
            <person name="Banfield J.F."/>
        </authorList>
    </citation>
    <scope>NUCLEOTIDE SEQUENCE [LARGE SCALE GENOMIC DNA]</scope>
    <source>
        <strain evidence="1">CG1_02_38_46</strain>
    </source>
</reference>